<name>A0AAX3BE38_9SPIR</name>
<dbReference type="CDD" id="cd00782">
    <property type="entry name" value="MutL_Trans"/>
    <property type="match status" value="1"/>
</dbReference>
<dbReference type="InterPro" id="IPR036890">
    <property type="entry name" value="HATPase_C_sf"/>
</dbReference>
<dbReference type="SMART" id="SM01340">
    <property type="entry name" value="DNA_mis_repair"/>
    <property type="match status" value="1"/>
</dbReference>
<dbReference type="InterPro" id="IPR014762">
    <property type="entry name" value="DNA_mismatch_repair_CS"/>
</dbReference>
<dbReference type="Gene3D" id="3.30.1540.20">
    <property type="entry name" value="MutL, C-terminal domain, dimerisation subdomain"/>
    <property type="match status" value="1"/>
</dbReference>
<dbReference type="InterPro" id="IPR013507">
    <property type="entry name" value="DNA_mismatch_S5_2-like"/>
</dbReference>
<comment type="similarity">
    <text evidence="1 5">Belongs to the DNA mismatch repair MutL/HexB family.</text>
</comment>
<comment type="function">
    <text evidence="5">This protein is involved in the repair of mismatches in DNA. It is required for dam-dependent methyl-directed DNA mismatch repair. May act as a 'molecular matchmaker', a protein that promotes the formation of a stable complex between two or more DNA-binding proteins in an ATP-dependent manner without itself being part of a final effector complex.</text>
</comment>
<dbReference type="InterPro" id="IPR002099">
    <property type="entry name" value="MutL/Mlh/PMS"/>
</dbReference>
<dbReference type="InterPro" id="IPR042121">
    <property type="entry name" value="MutL_C_regsub"/>
</dbReference>
<proteinExistence type="inferred from homology"/>
<dbReference type="Gene3D" id="3.30.565.10">
    <property type="entry name" value="Histidine kinase-like ATPase, C-terminal domain"/>
    <property type="match status" value="1"/>
</dbReference>
<dbReference type="AlphaFoldDB" id="A0AAX3BE38"/>
<dbReference type="KEGG" id="taqu:KDW03_00795"/>
<dbReference type="SMART" id="SM00853">
    <property type="entry name" value="MutL_C"/>
    <property type="match status" value="1"/>
</dbReference>
<keyword evidence="4 5" id="KW-0234">DNA repair</keyword>
<evidence type="ECO:0000256" key="5">
    <source>
        <dbReference type="HAMAP-Rule" id="MF_00149"/>
    </source>
</evidence>
<dbReference type="InterPro" id="IPR020568">
    <property type="entry name" value="Ribosomal_Su5_D2-typ_SF"/>
</dbReference>
<evidence type="ECO:0000256" key="4">
    <source>
        <dbReference type="ARBA" id="ARBA00023204"/>
    </source>
</evidence>
<evidence type="ECO:0000259" key="6">
    <source>
        <dbReference type="SMART" id="SM00853"/>
    </source>
</evidence>
<dbReference type="Proteomes" id="UP001056539">
    <property type="component" value="Chromosome"/>
</dbReference>
<dbReference type="PANTHER" id="PTHR10073">
    <property type="entry name" value="DNA MISMATCH REPAIR PROTEIN MLH, PMS, MUTL"/>
    <property type="match status" value="1"/>
</dbReference>
<evidence type="ECO:0000313" key="9">
    <source>
        <dbReference type="Proteomes" id="UP001056539"/>
    </source>
</evidence>
<feature type="domain" description="DNA mismatch repair protein S5" evidence="7">
    <location>
        <begin position="209"/>
        <end position="326"/>
    </location>
</feature>
<dbReference type="RefSeq" id="WP_271435505.1">
    <property type="nucleotide sequence ID" value="NZ_CP073355.1"/>
</dbReference>
<protein>
    <recommendedName>
        <fullName evidence="2 5">DNA mismatch repair protein MutL</fullName>
    </recommendedName>
</protein>
<dbReference type="Gene3D" id="3.30.230.10">
    <property type="match status" value="1"/>
</dbReference>
<dbReference type="InterPro" id="IPR042120">
    <property type="entry name" value="MutL_C_dimsub"/>
</dbReference>
<keyword evidence="9" id="KW-1185">Reference proteome</keyword>
<dbReference type="CDD" id="cd16926">
    <property type="entry name" value="HATPase_MutL-MLH-PMS-like"/>
    <property type="match status" value="1"/>
</dbReference>
<dbReference type="GO" id="GO:0005524">
    <property type="term" value="F:ATP binding"/>
    <property type="evidence" value="ECO:0007669"/>
    <property type="project" value="InterPro"/>
</dbReference>
<dbReference type="Gene3D" id="3.30.1370.100">
    <property type="entry name" value="MutL, C-terminal domain, regulatory subdomain"/>
    <property type="match status" value="1"/>
</dbReference>
<gene>
    <name evidence="5 8" type="primary">mutL</name>
    <name evidence="8" type="ORF">KDW03_00795</name>
</gene>
<dbReference type="InterPro" id="IPR038973">
    <property type="entry name" value="MutL/Mlh/Pms-like"/>
</dbReference>
<keyword evidence="8" id="KW-0540">Nuclease</keyword>
<reference evidence="8" key="1">
    <citation type="submission" date="2021-04" db="EMBL/GenBank/DDBJ databases">
        <authorList>
            <person name="Postec A."/>
        </authorList>
    </citation>
    <scope>NUCLEOTIDE SEQUENCE</scope>
    <source>
        <strain evidence="8">F1F22</strain>
    </source>
</reference>
<evidence type="ECO:0000256" key="3">
    <source>
        <dbReference type="ARBA" id="ARBA00022763"/>
    </source>
</evidence>
<dbReference type="FunFam" id="3.30.565.10:FF:000003">
    <property type="entry name" value="DNA mismatch repair endonuclease MutL"/>
    <property type="match status" value="1"/>
</dbReference>
<evidence type="ECO:0000256" key="2">
    <source>
        <dbReference type="ARBA" id="ARBA00021975"/>
    </source>
</evidence>
<dbReference type="SUPFAM" id="SSF54211">
    <property type="entry name" value="Ribosomal protein S5 domain 2-like"/>
    <property type="match status" value="1"/>
</dbReference>
<keyword evidence="8" id="KW-0378">Hydrolase</keyword>
<keyword evidence="8" id="KW-0255">Endonuclease</keyword>
<dbReference type="SUPFAM" id="SSF55874">
    <property type="entry name" value="ATPase domain of HSP90 chaperone/DNA topoisomerase II/histidine kinase"/>
    <property type="match status" value="1"/>
</dbReference>
<dbReference type="PROSITE" id="PS00058">
    <property type="entry name" value="DNA_MISMATCH_REPAIR_1"/>
    <property type="match status" value="1"/>
</dbReference>
<dbReference type="InterPro" id="IPR020667">
    <property type="entry name" value="DNA_mismatch_repair_MutL"/>
</dbReference>
<sequence length="590" mass="67069">MGIIRPLDEATTTRIAAGEVIDRPASVVRELVDNALDAQATEIEVSIMDGGISSVEVSDNGIGMSREDVLLCYHNHTTSKISTFEDLEHLSTLGFRGEALASIASVAFLDVMSRPRESVCGTRIVVEYGELKDVQEIGMGYGTVVRVNQLFERLPARKKFLQSPMQEAKLVYRELLKKMIVFPECGFLYRSEGRERFRSPARRSTLERIVDLFGDITDELIPFEFAVNEGRVHGFLGRPTYLKPQKNFQFFAVNRRVVEWKLFSFVLSQVYGDLIPPQRHPLAFVFVEMDPSEVDVNVHPMKREVRFRREHDFQQALVHHLRQSLEKSLALGKSGFFFSSSPAAKEAFSVPFVHEKTETPILPDFLLTEDHPLPNPYEGESLPATETGLFSEENVEDVVSSYRFVGVLFATYLLFEKGEEIFIIDQHAAHERIRYEEIKAQYQTHSSSQELLHPVSLHLGREKTREVLMHKTELERLGFDVEEFGNDSVVLRAIPAYLSPSRAEEAFEVCLDALENHTQAHPSEMIEETLKQLACKTAIKAHDHISAREAYGLLERLSHTPNSSSCPHGRPTFLRLSKQDLEKLFKRTGF</sequence>
<evidence type="ECO:0000259" key="7">
    <source>
        <dbReference type="SMART" id="SM01340"/>
    </source>
</evidence>
<dbReference type="Pfam" id="PF01119">
    <property type="entry name" value="DNA_mis_repair"/>
    <property type="match status" value="1"/>
</dbReference>
<dbReference type="HAMAP" id="MF_00149">
    <property type="entry name" value="DNA_mis_repair"/>
    <property type="match status" value="1"/>
</dbReference>
<dbReference type="GO" id="GO:0032300">
    <property type="term" value="C:mismatch repair complex"/>
    <property type="evidence" value="ECO:0007669"/>
    <property type="project" value="InterPro"/>
</dbReference>
<keyword evidence="3 5" id="KW-0227">DNA damage</keyword>
<dbReference type="GO" id="GO:0004519">
    <property type="term" value="F:endonuclease activity"/>
    <property type="evidence" value="ECO:0007669"/>
    <property type="project" value="UniProtKB-KW"/>
</dbReference>
<reference evidence="8" key="2">
    <citation type="submission" date="2022-06" db="EMBL/GenBank/DDBJ databases">
        <title>Thermospira aquatica gen. nov., sp. nov.</title>
        <authorList>
            <person name="Ben Ali Gam Z."/>
            <person name="Labat M."/>
        </authorList>
    </citation>
    <scope>NUCLEOTIDE SEQUENCE</scope>
    <source>
        <strain evidence="8">F1F22</strain>
    </source>
</reference>
<dbReference type="InterPro" id="IPR014790">
    <property type="entry name" value="MutL_C"/>
</dbReference>
<dbReference type="NCBIfam" id="TIGR00585">
    <property type="entry name" value="mutl"/>
    <property type="match status" value="1"/>
</dbReference>
<evidence type="ECO:0000313" key="8">
    <source>
        <dbReference type="EMBL" id="URA10375.1"/>
    </source>
</evidence>
<dbReference type="InterPro" id="IPR037198">
    <property type="entry name" value="MutL_C_sf"/>
</dbReference>
<dbReference type="GO" id="GO:0030983">
    <property type="term" value="F:mismatched DNA binding"/>
    <property type="evidence" value="ECO:0007669"/>
    <property type="project" value="InterPro"/>
</dbReference>
<dbReference type="PANTHER" id="PTHR10073:SF12">
    <property type="entry name" value="DNA MISMATCH REPAIR PROTEIN MLH1"/>
    <property type="match status" value="1"/>
</dbReference>
<dbReference type="EMBL" id="CP073355">
    <property type="protein sequence ID" value="URA10375.1"/>
    <property type="molecule type" value="Genomic_DNA"/>
</dbReference>
<dbReference type="SUPFAM" id="SSF118116">
    <property type="entry name" value="DNA mismatch repair protein MutL"/>
    <property type="match status" value="1"/>
</dbReference>
<dbReference type="GO" id="GO:0140664">
    <property type="term" value="F:ATP-dependent DNA damage sensor activity"/>
    <property type="evidence" value="ECO:0007669"/>
    <property type="project" value="InterPro"/>
</dbReference>
<dbReference type="Pfam" id="PF08676">
    <property type="entry name" value="MutL_C"/>
    <property type="match status" value="1"/>
</dbReference>
<dbReference type="Pfam" id="PF13589">
    <property type="entry name" value="HATPase_c_3"/>
    <property type="match status" value="1"/>
</dbReference>
<evidence type="ECO:0000256" key="1">
    <source>
        <dbReference type="ARBA" id="ARBA00006082"/>
    </source>
</evidence>
<dbReference type="GO" id="GO:0016887">
    <property type="term" value="F:ATP hydrolysis activity"/>
    <property type="evidence" value="ECO:0007669"/>
    <property type="project" value="InterPro"/>
</dbReference>
<feature type="domain" description="MutL C-terminal dimerisation" evidence="6">
    <location>
        <begin position="404"/>
        <end position="545"/>
    </location>
</feature>
<dbReference type="InterPro" id="IPR014721">
    <property type="entry name" value="Ribsml_uS5_D2-typ_fold_subgr"/>
</dbReference>
<organism evidence="8 9">
    <name type="scientific">Thermospira aquatica</name>
    <dbReference type="NCBI Taxonomy" id="2828656"/>
    <lineage>
        <taxon>Bacteria</taxon>
        <taxon>Pseudomonadati</taxon>
        <taxon>Spirochaetota</taxon>
        <taxon>Spirochaetia</taxon>
        <taxon>Brevinematales</taxon>
        <taxon>Thermospiraceae</taxon>
        <taxon>Thermospira</taxon>
    </lineage>
</organism>
<accession>A0AAX3BE38</accession>
<dbReference type="GO" id="GO:0006298">
    <property type="term" value="P:mismatch repair"/>
    <property type="evidence" value="ECO:0007669"/>
    <property type="project" value="UniProtKB-UniRule"/>
</dbReference>